<reference evidence="2 3" key="1">
    <citation type="submission" date="2020-04" db="EMBL/GenBank/DDBJ databases">
        <authorList>
            <person name="Depoorter E."/>
        </authorList>
    </citation>
    <scope>NUCLEOTIDE SEQUENCE [LARGE SCALE GENOMIC DNA]</scope>
    <source>
        <strain evidence="2 3">BCC0132</strain>
    </source>
</reference>
<dbReference type="AlphaFoldDB" id="A0A6J5J9G3"/>
<dbReference type="EMBL" id="CABWIK020000016">
    <property type="protein sequence ID" value="CAB3968178.1"/>
    <property type="molecule type" value="Genomic_DNA"/>
</dbReference>
<keyword evidence="1" id="KW-0472">Membrane</keyword>
<sequence>MPSVTDYIGAVTGAVGMVAGIYSLVRTHKIKSLDLRLELRTTLADVHRALATAGGLLTLGDRSRQRVLAARGLGGSGAMVAWRQAVERDQTELDKLAAAARSEDADFTALSQERLESEVVAARRARARLHELMEKYRAAYAEDDVMRGEIRQDARDQVNRQLGRG</sequence>
<gene>
    <name evidence="2" type="ORF">BCO9919_03151</name>
</gene>
<evidence type="ECO:0000313" key="3">
    <source>
        <dbReference type="Proteomes" id="UP000494322"/>
    </source>
</evidence>
<organism evidence="2 3">
    <name type="scientific">Burkholderia cenocepacia</name>
    <dbReference type="NCBI Taxonomy" id="95486"/>
    <lineage>
        <taxon>Bacteria</taxon>
        <taxon>Pseudomonadati</taxon>
        <taxon>Pseudomonadota</taxon>
        <taxon>Betaproteobacteria</taxon>
        <taxon>Burkholderiales</taxon>
        <taxon>Burkholderiaceae</taxon>
        <taxon>Burkholderia</taxon>
        <taxon>Burkholderia cepacia complex</taxon>
    </lineage>
</organism>
<keyword evidence="1" id="KW-0812">Transmembrane</keyword>
<keyword evidence="1" id="KW-1133">Transmembrane helix</keyword>
<evidence type="ECO:0000256" key="1">
    <source>
        <dbReference type="SAM" id="Phobius"/>
    </source>
</evidence>
<proteinExistence type="predicted"/>
<feature type="transmembrane region" description="Helical" evidence="1">
    <location>
        <begin position="6"/>
        <end position="25"/>
    </location>
</feature>
<protein>
    <submittedName>
        <fullName evidence="2">Uncharacterized protein</fullName>
    </submittedName>
</protein>
<name>A0A6J5J9G3_9BURK</name>
<evidence type="ECO:0000313" key="2">
    <source>
        <dbReference type="EMBL" id="CAB3968178.1"/>
    </source>
</evidence>
<dbReference type="Proteomes" id="UP000494322">
    <property type="component" value="Unassembled WGS sequence"/>
</dbReference>
<accession>A0A6J5J9G3</accession>